<sequence length="230" mass="25602">MQEGKKQGIWPSFIDVIGLGMRRTSAWIAECPQCQSKRANIKEKKDYSPREVTEPLELVGIDLVGGELCNEVNYNLCERLGIQRSLCSPYHPQTNGLTDCQARGASSDVETYRWSGKTDLQLGDGPAGPSVFYILRCVGSEVDLSQLCRACGELSSGHKVDQWPILSDVWEGGEVPKEYKITEEKVCSLVQREEVFQGLQKQEAVSAEVTTNMTKSRERRPQASGQFPRG</sequence>
<evidence type="ECO:0000313" key="2">
    <source>
        <dbReference type="Proteomes" id="UP001057452"/>
    </source>
</evidence>
<evidence type="ECO:0000313" key="1">
    <source>
        <dbReference type="EMBL" id="KAI4828594.1"/>
    </source>
</evidence>
<dbReference type="EMBL" id="CM043788">
    <property type="protein sequence ID" value="KAI4828594.1"/>
    <property type="molecule type" value="Genomic_DNA"/>
</dbReference>
<reference evidence="1" key="1">
    <citation type="submission" date="2022-05" db="EMBL/GenBank/DDBJ databases">
        <title>Chromosome-level genome of Chaenocephalus aceratus.</title>
        <authorList>
            <person name="Park H."/>
        </authorList>
    </citation>
    <scope>NUCLEOTIDE SEQUENCE</scope>
    <source>
        <strain evidence="1">KU_202001</strain>
    </source>
</reference>
<gene>
    <name evidence="1" type="ORF">KUCAC02_022674</name>
</gene>
<protein>
    <submittedName>
        <fullName evidence="1">Uncharacterized protein</fullName>
    </submittedName>
</protein>
<proteinExistence type="predicted"/>
<name>A0ACB9XPT0_CHAAC</name>
<dbReference type="Proteomes" id="UP001057452">
    <property type="component" value="Chromosome 4"/>
</dbReference>
<comment type="caution">
    <text evidence="1">The sequence shown here is derived from an EMBL/GenBank/DDBJ whole genome shotgun (WGS) entry which is preliminary data.</text>
</comment>
<keyword evidence="2" id="KW-1185">Reference proteome</keyword>
<organism evidence="1 2">
    <name type="scientific">Chaenocephalus aceratus</name>
    <name type="common">Blackfin icefish</name>
    <name type="synonym">Chaenichthys aceratus</name>
    <dbReference type="NCBI Taxonomy" id="36190"/>
    <lineage>
        <taxon>Eukaryota</taxon>
        <taxon>Metazoa</taxon>
        <taxon>Chordata</taxon>
        <taxon>Craniata</taxon>
        <taxon>Vertebrata</taxon>
        <taxon>Euteleostomi</taxon>
        <taxon>Actinopterygii</taxon>
        <taxon>Neopterygii</taxon>
        <taxon>Teleostei</taxon>
        <taxon>Neoteleostei</taxon>
        <taxon>Acanthomorphata</taxon>
        <taxon>Eupercaria</taxon>
        <taxon>Perciformes</taxon>
        <taxon>Notothenioidei</taxon>
        <taxon>Channichthyidae</taxon>
        <taxon>Chaenocephalus</taxon>
    </lineage>
</organism>
<accession>A0ACB9XPT0</accession>